<dbReference type="Gene3D" id="1.10.10.10">
    <property type="entry name" value="Winged helix-like DNA-binding domain superfamily/Winged helix DNA-binding domain"/>
    <property type="match status" value="1"/>
</dbReference>
<protein>
    <submittedName>
        <fullName evidence="7">PLP-dependent aminotransferase family protein</fullName>
    </submittedName>
</protein>
<name>A0A411PKR1_9GAMM</name>
<evidence type="ECO:0000256" key="3">
    <source>
        <dbReference type="ARBA" id="ARBA00023015"/>
    </source>
</evidence>
<keyword evidence="5" id="KW-0804">Transcription</keyword>
<keyword evidence="4" id="KW-0238">DNA-binding</keyword>
<dbReference type="RefSeq" id="WP_130601911.1">
    <property type="nucleotide sequence ID" value="NZ_CP036200.1"/>
</dbReference>
<evidence type="ECO:0000313" key="8">
    <source>
        <dbReference type="Proteomes" id="UP000291106"/>
    </source>
</evidence>
<dbReference type="SUPFAM" id="SSF53383">
    <property type="entry name" value="PLP-dependent transferases"/>
    <property type="match status" value="1"/>
</dbReference>
<dbReference type="InterPro" id="IPR000524">
    <property type="entry name" value="Tscrpt_reg_HTH_GntR"/>
</dbReference>
<feature type="domain" description="HTH gntR-type" evidence="6">
    <location>
        <begin position="9"/>
        <end position="66"/>
    </location>
</feature>
<gene>
    <name evidence="7" type="ORF">EXU30_16675</name>
</gene>
<dbReference type="InterPro" id="IPR036390">
    <property type="entry name" value="WH_DNA-bd_sf"/>
</dbReference>
<dbReference type="InterPro" id="IPR036388">
    <property type="entry name" value="WH-like_DNA-bd_sf"/>
</dbReference>
<dbReference type="InterPro" id="IPR015422">
    <property type="entry name" value="PyrdxlP-dep_Trfase_small"/>
</dbReference>
<dbReference type="CDD" id="cd00609">
    <property type="entry name" value="AAT_like"/>
    <property type="match status" value="1"/>
</dbReference>
<keyword evidence="3" id="KW-0805">Transcription regulation</keyword>
<dbReference type="EMBL" id="CP036200">
    <property type="protein sequence ID" value="QBF84119.1"/>
    <property type="molecule type" value="Genomic_DNA"/>
</dbReference>
<dbReference type="Pfam" id="PF00155">
    <property type="entry name" value="Aminotran_1_2"/>
    <property type="match status" value="1"/>
</dbReference>
<dbReference type="KEGG" id="smai:EXU30_16675"/>
<dbReference type="Pfam" id="PF00392">
    <property type="entry name" value="GntR"/>
    <property type="match status" value="1"/>
</dbReference>
<reference evidence="7 8" key="1">
    <citation type="submission" date="2019-02" db="EMBL/GenBank/DDBJ databases">
        <title>Shewanella sp. D4-2 isolated from Dokdo Island.</title>
        <authorList>
            <person name="Baek K."/>
        </authorList>
    </citation>
    <scope>NUCLEOTIDE SEQUENCE [LARGE SCALE GENOMIC DNA]</scope>
    <source>
        <strain evidence="7 8">D4-2</strain>
    </source>
</reference>
<dbReference type="Proteomes" id="UP000291106">
    <property type="component" value="Chromosome"/>
</dbReference>
<dbReference type="OrthoDB" id="9804020at2"/>
<dbReference type="PANTHER" id="PTHR46577:SF1">
    <property type="entry name" value="HTH-TYPE TRANSCRIPTIONAL REGULATORY PROTEIN GABR"/>
    <property type="match status" value="1"/>
</dbReference>
<evidence type="ECO:0000259" key="6">
    <source>
        <dbReference type="SMART" id="SM00345"/>
    </source>
</evidence>
<evidence type="ECO:0000256" key="2">
    <source>
        <dbReference type="ARBA" id="ARBA00022898"/>
    </source>
</evidence>
<dbReference type="AlphaFoldDB" id="A0A411PKR1"/>
<organism evidence="7 8">
    <name type="scientific">Shewanella maritima</name>
    <dbReference type="NCBI Taxonomy" id="2520507"/>
    <lineage>
        <taxon>Bacteria</taxon>
        <taxon>Pseudomonadati</taxon>
        <taxon>Pseudomonadota</taxon>
        <taxon>Gammaproteobacteria</taxon>
        <taxon>Alteromonadales</taxon>
        <taxon>Shewanellaceae</taxon>
        <taxon>Shewanella</taxon>
    </lineage>
</organism>
<comment type="similarity">
    <text evidence="1">In the C-terminal section; belongs to the class-I pyridoxal-phosphate-dependent aminotransferase family.</text>
</comment>
<dbReference type="Gene3D" id="3.40.640.10">
    <property type="entry name" value="Type I PLP-dependent aspartate aminotransferase-like (Major domain)"/>
    <property type="match status" value="1"/>
</dbReference>
<dbReference type="InterPro" id="IPR004839">
    <property type="entry name" value="Aminotransferase_I/II_large"/>
</dbReference>
<dbReference type="GO" id="GO:0003677">
    <property type="term" value="F:DNA binding"/>
    <property type="evidence" value="ECO:0007669"/>
    <property type="project" value="UniProtKB-KW"/>
</dbReference>
<dbReference type="CDD" id="cd07377">
    <property type="entry name" value="WHTH_GntR"/>
    <property type="match status" value="1"/>
</dbReference>
<keyword evidence="2" id="KW-0663">Pyridoxal phosphate</keyword>
<keyword evidence="7" id="KW-0808">Transferase</keyword>
<keyword evidence="8" id="KW-1185">Reference proteome</keyword>
<dbReference type="PANTHER" id="PTHR46577">
    <property type="entry name" value="HTH-TYPE TRANSCRIPTIONAL REGULATORY PROTEIN GABR"/>
    <property type="match status" value="1"/>
</dbReference>
<keyword evidence="7" id="KW-0032">Aminotransferase</keyword>
<dbReference type="GO" id="GO:0008483">
    <property type="term" value="F:transaminase activity"/>
    <property type="evidence" value="ECO:0007669"/>
    <property type="project" value="UniProtKB-KW"/>
</dbReference>
<sequence length="496" mass="55361">MTSFKYRKLVQTICEQIDSGALHDKLPSVRQAAKQYQLGVSTVVQAYQELERLGNVIAKPKQGYFVAKVASKPLIDHGQSINRVKAGQALDMAVQYSLNDPNLLPLSCTAPSSVLDNELLLNKLHRKALATRPYKMLMDDPVEGLPALRANLAKHLSFASHHLQPSQMLSNQTLPRHKQSGLSSNDILITHGRKDSLLVALMSTNALSQPIAVESPISYYLQATLKAVNAEVIEVPMQAKYQDEIALLSAVHDKQAFNVYLVNPNFADPNGRVLSTQDKLALLAWAKARQVTLIEYDRGELYFGSQRPISLALLAKSYPSYKVISIGDFYDTLSPSFSLGYLVAINVFQECQLTKQTICEEPSIALQQMLNTLFDNKLYHKHCDRLRAQMQVNLNRSLDILSPTLNRLAPNGLQCSEITGGPCLWFKLPEHISSKTLWDRAIANGISIAPGAMFSFDERYDNYFRITFALPWDEQMQQGIETLGQLLIELIDSDNG</sequence>
<dbReference type="SUPFAM" id="SSF46785">
    <property type="entry name" value="Winged helix' DNA-binding domain"/>
    <property type="match status" value="1"/>
</dbReference>
<evidence type="ECO:0000256" key="5">
    <source>
        <dbReference type="ARBA" id="ARBA00023163"/>
    </source>
</evidence>
<proteinExistence type="inferred from homology"/>
<evidence type="ECO:0000313" key="7">
    <source>
        <dbReference type="EMBL" id="QBF84119.1"/>
    </source>
</evidence>
<dbReference type="Gene3D" id="3.90.1150.10">
    <property type="entry name" value="Aspartate Aminotransferase, domain 1"/>
    <property type="match status" value="1"/>
</dbReference>
<dbReference type="InterPro" id="IPR051446">
    <property type="entry name" value="HTH_trans_reg/aminotransferase"/>
</dbReference>
<dbReference type="GO" id="GO:0030170">
    <property type="term" value="F:pyridoxal phosphate binding"/>
    <property type="evidence" value="ECO:0007669"/>
    <property type="project" value="InterPro"/>
</dbReference>
<dbReference type="InterPro" id="IPR015424">
    <property type="entry name" value="PyrdxlP-dep_Trfase"/>
</dbReference>
<dbReference type="SMART" id="SM00345">
    <property type="entry name" value="HTH_GNTR"/>
    <property type="match status" value="1"/>
</dbReference>
<accession>A0A411PKR1</accession>
<dbReference type="InterPro" id="IPR015421">
    <property type="entry name" value="PyrdxlP-dep_Trfase_major"/>
</dbReference>
<dbReference type="GO" id="GO:0003700">
    <property type="term" value="F:DNA-binding transcription factor activity"/>
    <property type="evidence" value="ECO:0007669"/>
    <property type="project" value="InterPro"/>
</dbReference>
<evidence type="ECO:0000256" key="1">
    <source>
        <dbReference type="ARBA" id="ARBA00005384"/>
    </source>
</evidence>
<evidence type="ECO:0000256" key="4">
    <source>
        <dbReference type="ARBA" id="ARBA00023125"/>
    </source>
</evidence>